<comment type="caution">
    <text evidence="1">The sequence shown here is derived from an EMBL/GenBank/DDBJ whole genome shotgun (WGS) entry which is preliminary data.</text>
</comment>
<dbReference type="EMBL" id="CM055097">
    <property type="protein sequence ID" value="KAJ7553101.1"/>
    <property type="molecule type" value="Genomic_DNA"/>
</dbReference>
<accession>A0ACC2DFW4</accession>
<sequence>MVARSGCEVVMPSHMEQEITAAVEEELAALVARYLEKRGLKRTLTRFLKEARLVNRLENSKEDLEEIYTSYMSGIKSASCKKKKAKQDLLEPSQKKAKLVTRTSSVDNQSVADKTDGKNGNEVDSVEGDRSALQTIAGKMKSLLAVNSDTVTQEASKLKKKSRKAKAPGIGRPFGNDPALDDEHVLIGKAQKTSKMKVEEVSITVNTDARDNRKHATVNKASQNLACSGRHLGEPCCGIGASTKSECSNKKKESLVEKKKNKRSAERVKSSMELSTEQKIIQLSIDNDSKFKKQQLQAEKAPSSLKIPLSSYKSLNGIPTLDAALDSNVLLETSKKKNEFDFDAGKSGMVEVKSFDGQHSEGPPLVITQLDNGSEDCIRKSKQPEAIGVRAFQRVKLDEVTFADPRLQNNSYWAKDGAEMGWGAKAEEVLGQVKGRDFRHEKTKKKRGSYKGGAIDLHSRSIKFSYSDEE</sequence>
<gene>
    <name evidence="1" type="ORF">O6H91_06G084300</name>
</gene>
<keyword evidence="2" id="KW-1185">Reference proteome</keyword>
<name>A0ACC2DFW4_DIPCM</name>
<organism evidence="1 2">
    <name type="scientific">Diphasiastrum complanatum</name>
    <name type="common">Issler's clubmoss</name>
    <name type="synonym">Lycopodium complanatum</name>
    <dbReference type="NCBI Taxonomy" id="34168"/>
    <lineage>
        <taxon>Eukaryota</taxon>
        <taxon>Viridiplantae</taxon>
        <taxon>Streptophyta</taxon>
        <taxon>Embryophyta</taxon>
        <taxon>Tracheophyta</taxon>
        <taxon>Lycopodiopsida</taxon>
        <taxon>Lycopodiales</taxon>
        <taxon>Lycopodiaceae</taxon>
        <taxon>Lycopodioideae</taxon>
        <taxon>Diphasiastrum</taxon>
    </lineage>
</organism>
<protein>
    <submittedName>
        <fullName evidence="1">Uncharacterized protein</fullName>
    </submittedName>
</protein>
<evidence type="ECO:0000313" key="1">
    <source>
        <dbReference type="EMBL" id="KAJ7553101.1"/>
    </source>
</evidence>
<reference evidence="2" key="1">
    <citation type="journal article" date="2024" name="Proc. Natl. Acad. Sci. U.S.A.">
        <title>Extraordinary preservation of gene collinearity over three hundred million years revealed in homosporous lycophytes.</title>
        <authorList>
            <person name="Li C."/>
            <person name="Wickell D."/>
            <person name="Kuo L.Y."/>
            <person name="Chen X."/>
            <person name="Nie B."/>
            <person name="Liao X."/>
            <person name="Peng D."/>
            <person name="Ji J."/>
            <person name="Jenkins J."/>
            <person name="Williams M."/>
            <person name="Shu S."/>
            <person name="Plott C."/>
            <person name="Barry K."/>
            <person name="Rajasekar S."/>
            <person name="Grimwood J."/>
            <person name="Han X."/>
            <person name="Sun S."/>
            <person name="Hou Z."/>
            <person name="He W."/>
            <person name="Dai G."/>
            <person name="Sun C."/>
            <person name="Schmutz J."/>
            <person name="Leebens-Mack J.H."/>
            <person name="Li F.W."/>
            <person name="Wang L."/>
        </authorList>
    </citation>
    <scope>NUCLEOTIDE SEQUENCE [LARGE SCALE GENOMIC DNA]</scope>
    <source>
        <strain evidence="2">cv. PW_Plant_1</strain>
    </source>
</reference>
<dbReference type="Proteomes" id="UP001162992">
    <property type="component" value="Chromosome 6"/>
</dbReference>
<proteinExistence type="predicted"/>
<evidence type="ECO:0000313" key="2">
    <source>
        <dbReference type="Proteomes" id="UP001162992"/>
    </source>
</evidence>